<evidence type="ECO:0000256" key="2">
    <source>
        <dbReference type="ARBA" id="ARBA00022485"/>
    </source>
</evidence>
<evidence type="ECO:0000313" key="7">
    <source>
        <dbReference type="EMBL" id="MFD0848668.1"/>
    </source>
</evidence>
<accession>A0ABW3C2H4</accession>
<dbReference type="SUPFAM" id="SSF53706">
    <property type="entry name" value="Formate dehydrogenase/DMSO reductase, domains 1-3"/>
    <property type="match status" value="1"/>
</dbReference>
<evidence type="ECO:0000313" key="8">
    <source>
        <dbReference type="Proteomes" id="UP001597124"/>
    </source>
</evidence>
<dbReference type="RefSeq" id="WP_381489817.1">
    <property type="nucleotide sequence ID" value="NZ_JBHTIK010000005.1"/>
</dbReference>
<proteinExistence type="inferred from homology"/>
<dbReference type="InterPro" id="IPR027467">
    <property type="entry name" value="MopterinOxRdtase_cofactor_BS"/>
</dbReference>
<keyword evidence="5" id="KW-0411">Iron-sulfur</keyword>
<dbReference type="Gene3D" id="2.20.25.90">
    <property type="entry name" value="ADC-like domains"/>
    <property type="match status" value="1"/>
</dbReference>
<dbReference type="InterPro" id="IPR006963">
    <property type="entry name" value="Mopterin_OxRdtase_4Fe-4S_dom"/>
</dbReference>
<dbReference type="EMBL" id="JBHTIK010000005">
    <property type="protein sequence ID" value="MFD0848668.1"/>
    <property type="molecule type" value="Genomic_DNA"/>
</dbReference>
<protein>
    <submittedName>
        <fullName evidence="7">Molybdopterin-dependent oxidoreductase</fullName>
    </submittedName>
</protein>
<dbReference type="PANTHER" id="PTHR43742:SF2">
    <property type="entry name" value="ASSIMILATORY NITRATE REDUCTASE CATALYTIC SUBUNIT"/>
    <property type="match status" value="1"/>
</dbReference>
<keyword evidence="4" id="KW-0408">Iron</keyword>
<dbReference type="Pfam" id="PF00384">
    <property type="entry name" value="Molybdopterin"/>
    <property type="match status" value="1"/>
</dbReference>
<dbReference type="SMART" id="SM00926">
    <property type="entry name" value="Molybdop_Fe4S4"/>
    <property type="match status" value="1"/>
</dbReference>
<keyword evidence="3" id="KW-0479">Metal-binding</keyword>
<dbReference type="Proteomes" id="UP001597124">
    <property type="component" value="Unassembled WGS sequence"/>
</dbReference>
<reference evidence="8" key="1">
    <citation type="journal article" date="2019" name="Int. J. Syst. Evol. Microbiol.">
        <title>The Global Catalogue of Microorganisms (GCM) 10K type strain sequencing project: providing services to taxonomists for standard genome sequencing and annotation.</title>
        <authorList>
            <consortium name="The Broad Institute Genomics Platform"/>
            <consortium name="The Broad Institute Genome Sequencing Center for Infectious Disease"/>
            <person name="Wu L."/>
            <person name="Ma J."/>
        </authorList>
    </citation>
    <scope>NUCLEOTIDE SEQUENCE [LARGE SCALE GENOMIC DNA]</scope>
    <source>
        <strain evidence="8">CCUG 52537</strain>
    </source>
</reference>
<evidence type="ECO:0000259" key="6">
    <source>
        <dbReference type="PROSITE" id="PS51669"/>
    </source>
</evidence>
<evidence type="ECO:0000256" key="1">
    <source>
        <dbReference type="ARBA" id="ARBA00010312"/>
    </source>
</evidence>
<organism evidence="7 8">
    <name type="scientific">Sphingosinicella xenopeptidilytica</name>
    <dbReference type="NCBI Taxonomy" id="364098"/>
    <lineage>
        <taxon>Bacteria</taxon>
        <taxon>Pseudomonadati</taxon>
        <taxon>Pseudomonadota</taxon>
        <taxon>Alphaproteobacteria</taxon>
        <taxon>Sphingomonadales</taxon>
        <taxon>Sphingosinicellaceae</taxon>
        <taxon>Sphingosinicella</taxon>
    </lineage>
</organism>
<dbReference type="InterPro" id="IPR006656">
    <property type="entry name" value="Mopterin_OxRdtase"/>
</dbReference>
<dbReference type="InterPro" id="IPR050612">
    <property type="entry name" value="Prok_Mopterin_Oxidored"/>
</dbReference>
<evidence type="ECO:0000256" key="4">
    <source>
        <dbReference type="ARBA" id="ARBA00023004"/>
    </source>
</evidence>
<dbReference type="PROSITE" id="PS00551">
    <property type="entry name" value="MOLYBDOPTERIN_PROK_1"/>
    <property type="match status" value="1"/>
</dbReference>
<feature type="domain" description="4Fe-4S Mo/W bis-MGD-type" evidence="6">
    <location>
        <begin position="1"/>
        <end position="57"/>
    </location>
</feature>
<dbReference type="Pfam" id="PF04879">
    <property type="entry name" value="Molybdop_Fe4S4"/>
    <property type="match status" value="1"/>
</dbReference>
<name>A0ABW3C2H4_SPHXN</name>
<comment type="similarity">
    <text evidence="1">Belongs to the prokaryotic molybdopterin-containing oxidoreductase family.</text>
</comment>
<dbReference type="Gene3D" id="3.40.228.10">
    <property type="entry name" value="Dimethylsulfoxide Reductase, domain 2"/>
    <property type="match status" value="1"/>
</dbReference>
<dbReference type="InterPro" id="IPR009010">
    <property type="entry name" value="Asp_de-COase-like_dom_sf"/>
</dbReference>
<keyword evidence="8" id="KW-1185">Reference proteome</keyword>
<dbReference type="Pfam" id="PF01568">
    <property type="entry name" value="Molydop_binding"/>
    <property type="match status" value="1"/>
</dbReference>
<evidence type="ECO:0000256" key="3">
    <source>
        <dbReference type="ARBA" id="ARBA00022723"/>
    </source>
</evidence>
<dbReference type="PROSITE" id="PS51669">
    <property type="entry name" value="4FE4S_MOW_BIS_MGD"/>
    <property type="match status" value="1"/>
</dbReference>
<comment type="caution">
    <text evidence="7">The sequence shown here is derived from an EMBL/GenBank/DDBJ whole genome shotgun (WGS) entry which is preliminary data.</text>
</comment>
<dbReference type="InterPro" id="IPR006657">
    <property type="entry name" value="MoPterin_dinucl-bd_dom"/>
</dbReference>
<dbReference type="PANTHER" id="PTHR43742">
    <property type="entry name" value="TRIMETHYLAMINE-N-OXIDE REDUCTASE"/>
    <property type="match status" value="1"/>
</dbReference>
<dbReference type="Gene3D" id="3.40.50.740">
    <property type="match status" value="1"/>
</dbReference>
<evidence type="ECO:0000256" key="5">
    <source>
        <dbReference type="ARBA" id="ARBA00023014"/>
    </source>
</evidence>
<gene>
    <name evidence="7" type="ORF">ACFQ00_10080</name>
</gene>
<sequence>MEKRRSFCRFCGTNCAVIATVEDGEITAVCGDPDDPVTQGYICTKGASLGHFHHHPARLNHPTMLRGGGQVRVEWTEALDDISARMRTIVERYGPSAIGAYGGTPAVPCASINVWRGFMAALGSPSVYSTVSVDVPCIPLLSERITGNPMIASQPDPDACMTILIGINPVVSHGHVYFLPAPKAQLRRWAEQGELWVVDPRRSESAEAATRHLAIWPGSEYALLGHAVRALLREGADWDFLERYVSGVDAIRAAVERFTLEDAAAATRLSPEEITDFVSAIRKAGRIAVHCGTGVSMGRNANAATLLHWALHAVTGSLDRKGGAYFNPGFARNLSEHGWTAVNTSGPGPASRPDLPSRLGEYPCAALVDEIEAGNLRGLFVFAGNPLIALPDTQRLVRALGKLDFLVMMDVVETASTLFATHLLPTSGQLEMADVVLWDFMNPAEYSRYAPRVVEPAFERRPIWWILRELSRRLGIDGGIDDAASHDDDVMRPMLNSARASFDVIKANPVAQMSEGRTYGWMHRHLPSGRWNLEVPEVLDQLAKACVETADFLLIPHRQKNKLNGQMSDGIANPRRPDKASISMHPADALLFGLHEGGRARVSTTKGMLEAPVRFDSRYRRGVVSVPHGFGHINVNVLTDARSTDPLSGMVQLGGIPIQIEKAEHAVV</sequence>
<keyword evidence="2" id="KW-0004">4Fe-4S</keyword>
<dbReference type="Gene3D" id="2.40.40.20">
    <property type="match status" value="1"/>
</dbReference>
<dbReference type="SUPFAM" id="SSF50692">
    <property type="entry name" value="ADC-like"/>
    <property type="match status" value="1"/>
</dbReference>